<dbReference type="Gene3D" id="3.40.50.10170">
    <property type="match status" value="1"/>
</dbReference>
<dbReference type="GeneID" id="93045330"/>
<gene>
    <name evidence="3" type="ORF">NE398_13215</name>
</gene>
<name>A0A9X3XMQ4_9CLOT</name>
<protein>
    <submittedName>
        <fullName evidence="3">DegV family protein</fullName>
    </submittedName>
</protein>
<dbReference type="PROSITE" id="PS51482">
    <property type="entry name" value="DEGV"/>
    <property type="match status" value="1"/>
</dbReference>
<dbReference type="InterPro" id="IPR003797">
    <property type="entry name" value="DegV"/>
</dbReference>
<dbReference type="GO" id="GO:0008289">
    <property type="term" value="F:lipid binding"/>
    <property type="evidence" value="ECO:0007669"/>
    <property type="project" value="UniProtKB-KW"/>
</dbReference>
<dbReference type="Pfam" id="PF02645">
    <property type="entry name" value="DegV"/>
    <property type="match status" value="1"/>
</dbReference>
<evidence type="ECO:0000313" key="3">
    <source>
        <dbReference type="EMBL" id="MDC4241121.1"/>
    </source>
</evidence>
<comment type="function">
    <text evidence="1">May bind long-chain fatty acids, such as palmitate, and may play a role in lipid transport or fatty acid metabolism.</text>
</comment>
<dbReference type="SUPFAM" id="SSF82549">
    <property type="entry name" value="DAK1/DegV-like"/>
    <property type="match status" value="1"/>
</dbReference>
<reference evidence="3" key="1">
    <citation type="submission" date="2022-05" db="EMBL/GenBank/DDBJ databases">
        <title>Draft genome sequence of Clostridium tertium strain CP3 isolated from Peru.</title>
        <authorList>
            <person name="Hurtado R."/>
            <person name="Lima L."/>
            <person name="Sousa T."/>
            <person name="Jaiswal A.K."/>
            <person name="Tiwari S."/>
            <person name="Maturrano L."/>
            <person name="Brenig B."/>
            <person name="Azevedo V."/>
        </authorList>
    </citation>
    <scope>NUCLEOTIDE SEQUENCE</scope>
    <source>
        <strain evidence="3">CP3</strain>
    </source>
</reference>
<dbReference type="InterPro" id="IPR043168">
    <property type="entry name" value="DegV_C"/>
</dbReference>
<dbReference type="EMBL" id="JAMRYU010000013">
    <property type="protein sequence ID" value="MDC4241121.1"/>
    <property type="molecule type" value="Genomic_DNA"/>
</dbReference>
<dbReference type="RefSeq" id="WP_008679416.1">
    <property type="nucleotide sequence ID" value="NZ_BAAACM010000021.1"/>
</dbReference>
<evidence type="ECO:0000256" key="2">
    <source>
        <dbReference type="ARBA" id="ARBA00023121"/>
    </source>
</evidence>
<dbReference type="InterPro" id="IPR050270">
    <property type="entry name" value="DegV_domain_contain"/>
</dbReference>
<keyword evidence="2" id="KW-0446">Lipid-binding</keyword>
<proteinExistence type="predicted"/>
<dbReference type="PANTHER" id="PTHR33434:SF3">
    <property type="entry name" value="DEGV DOMAIN-CONTAINING PROTEIN YITS"/>
    <property type="match status" value="1"/>
</dbReference>
<keyword evidence="4" id="KW-1185">Reference proteome</keyword>
<accession>A0A9X3XMQ4</accession>
<dbReference type="Proteomes" id="UP001141183">
    <property type="component" value="Unassembled WGS sequence"/>
</dbReference>
<comment type="caution">
    <text evidence="3">The sequence shown here is derived from an EMBL/GenBank/DDBJ whole genome shotgun (WGS) entry which is preliminary data.</text>
</comment>
<organism evidence="3 4">
    <name type="scientific">Clostridium tertium</name>
    <dbReference type="NCBI Taxonomy" id="1559"/>
    <lineage>
        <taxon>Bacteria</taxon>
        <taxon>Bacillati</taxon>
        <taxon>Bacillota</taxon>
        <taxon>Clostridia</taxon>
        <taxon>Eubacteriales</taxon>
        <taxon>Clostridiaceae</taxon>
        <taxon>Clostridium</taxon>
    </lineage>
</organism>
<dbReference type="Gene3D" id="3.30.1180.10">
    <property type="match status" value="1"/>
</dbReference>
<dbReference type="PANTHER" id="PTHR33434">
    <property type="entry name" value="DEGV DOMAIN-CONTAINING PROTEIN DR_1986-RELATED"/>
    <property type="match status" value="1"/>
</dbReference>
<sequence length="288" mass="31862">MKTVILTDSCCDLPISFVKENNIEIVQLRVNIKGEDIPDDLGQSIKYKDFYDMIRAGEMPSTSQANSYTFAEIFKKYSNEGSSIIYIGFSSALSGCVNSARIAKEAVEDEIKSADITVIDTKSASLGLGLIVYYAANMLKNGATKEEIINWIEENKLKVNHWFTVDDLNHLKRGGRVSSTVAIVGTMLSIKPIMHVDDEGRLIPVSKVKGRKKSVKELQEKLKERIVNPEDQTIFISHGDCLAEAEQLRDLILNEVKVKEVIINNVGPVIGAHSGPGTLALFFIGNNR</sequence>
<dbReference type="AlphaFoldDB" id="A0A9X3XMQ4"/>
<evidence type="ECO:0000256" key="1">
    <source>
        <dbReference type="ARBA" id="ARBA00003238"/>
    </source>
</evidence>
<dbReference type="NCBIfam" id="TIGR00762">
    <property type="entry name" value="DegV"/>
    <property type="match status" value="1"/>
</dbReference>
<evidence type="ECO:0000313" key="4">
    <source>
        <dbReference type="Proteomes" id="UP001141183"/>
    </source>
</evidence>